<dbReference type="SUPFAM" id="SSF53335">
    <property type="entry name" value="S-adenosyl-L-methionine-dependent methyltransferases"/>
    <property type="match status" value="1"/>
</dbReference>
<dbReference type="Proteomes" id="UP000033123">
    <property type="component" value="Chromosome"/>
</dbReference>
<gene>
    <name evidence="2" type="ORF">MSSAC_0710</name>
</gene>
<organism evidence="2 3">
    <name type="scientific">Methanosarcina siciliae C2J</name>
    <dbReference type="NCBI Taxonomy" id="1434118"/>
    <lineage>
        <taxon>Archaea</taxon>
        <taxon>Methanobacteriati</taxon>
        <taxon>Methanobacteriota</taxon>
        <taxon>Stenosarchaea group</taxon>
        <taxon>Methanomicrobia</taxon>
        <taxon>Methanosarcinales</taxon>
        <taxon>Methanosarcinaceae</taxon>
        <taxon>Methanosarcina</taxon>
    </lineage>
</organism>
<dbReference type="Gene3D" id="3.40.50.150">
    <property type="entry name" value="Vaccinia Virus protein VP39"/>
    <property type="match status" value="1"/>
</dbReference>
<dbReference type="HOGENOM" id="CLU_037990_4_0_2"/>
<keyword evidence="2" id="KW-0808">Transferase</keyword>
<name>A0A0E3PKR9_9EURY</name>
<dbReference type="PANTHER" id="PTHR43591:SF24">
    <property type="entry name" value="2-METHOXY-6-POLYPRENYL-1,4-BENZOQUINOL METHYLASE, MITOCHONDRIAL"/>
    <property type="match status" value="1"/>
</dbReference>
<dbReference type="AlphaFoldDB" id="A0A0E3PKR9"/>
<dbReference type="PATRIC" id="fig|1434118.4.peg.902"/>
<protein>
    <submittedName>
        <fullName evidence="2">Ubiquinone/menaquinone biosynthesis methyltransferase</fullName>
    </submittedName>
</protein>
<dbReference type="GO" id="GO:0008757">
    <property type="term" value="F:S-adenosylmethionine-dependent methyltransferase activity"/>
    <property type="evidence" value="ECO:0007669"/>
    <property type="project" value="InterPro"/>
</dbReference>
<dbReference type="KEGG" id="msj:MSSAC_0710"/>
<accession>A0A0E3PKR9</accession>
<dbReference type="GeneID" id="24870265"/>
<dbReference type="InterPro" id="IPR029063">
    <property type="entry name" value="SAM-dependent_MTases_sf"/>
</dbReference>
<dbReference type="STRING" id="1434118.MSSAC_0710"/>
<feature type="domain" description="Methyltransferase type 11" evidence="1">
    <location>
        <begin position="56"/>
        <end position="151"/>
    </location>
</feature>
<dbReference type="Pfam" id="PF08241">
    <property type="entry name" value="Methyltransf_11"/>
    <property type="match status" value="1"/>
</dbReference>
<dbReference type="GO" id="GO:0032259">
    <property type="term" value="P:methylation"/>
    <property type="evidence" value="ECO:0007669"/>
    <property type="project" value="UniProtKB-KW"/>
</dbReference>
<keyword evidence="2" id="KW-0830">Ubiquinone</keyword>
<dbReference type="InterPro" id="IPR013216">
    <property type="entry name" value="Methyltransf_11"/>
</dbReference>
<keyword evidence="2" id="KW-0489">Methyltransferase</keyword>
<evidence type="ECO:0000259" key="1">
    <source>
        <dbReference type="Pfam" id="PF08241"/>
    </source>
</evidence>
<dbReference type="EMBL" id="CP009508">
    <property type="protein sequence ID" value="AKB35300.1"/>
    <property type="molecule type" value="Genomic_DNA"/>
</dbReference>
<reference evidence="2 3" key="1">
    <citation type="submission" date="2014-07" db="EMBL/GenBank/DDBJ databases">
        <title>Methanogenic archaea and the global carbon cycle.</title>
        <authorList>
            <person name="Henriksen J.R."/>
            <person name="Luke J."/>
            <person name="Reinhart S."/>
            <person name="Benedict M.N."/>
            <person name="Youngblut N.D."/>
            <person name="Metcalf M.E."/>
            <person name="Whitaker R.J."/>
            <person name="Metcalf W.W."/>
        </authorList>
    </citation>
    <scope>NUCLEOTIDE SEQUENCE [LARGE SCALE GENOMIC DNA]</scope>
    <source>
        <strain evidence="2 3">C2J</strain>
    </source>
</reference>
<dbReference type="RefSeq" id="WP_048179948.1">
    <property type="nucleotide sequence ID" value="NZ_CP009508.1"/>
</dbReference>
<proteinExistence type="predicted"/>
<evidence type="ECO:0000313" key="2">
    <source>
        <dbReference type="EMBL" id="AKB35300.1"/>
    </source>
</evidence>
<dbReference type="PANTHER" id="PTHR43591">
    <property type="entry name" value="METHYLTRANSFERASE"/>
    <property type="match status" value="1"/>
</dbReference>
<dbReference type="CDD" id="cd02440">
    <property type="entry name" value="AdoMet_MTases"/>
    <property type="match status" value="1"/>
</dbReference>
<evidence type="ECO:0000313" key="3">
    <source>
        <dbReference type="Proteomes" id="UP000033123"/>
    </source>
</evidence>
<sequence length="254" mass="29491">MAIQNKQMKLNIAHVWDISSATYDDKEGHGIQSEIEREAWKTLFQSLLPSGRLEVLDAGCGTGEIGLLFAEMGHRVTGLDFSEKMLAKAREKTSRKKYEINFRAGDAENPPFEAETFDVVVTRHLLWTLPHPDTAVRNWKKVLRKGGVLIVIDGLYNGGLIERKTRQFISDFLTLLVERRYPKRRQYPDEIKTELPNPYGVPPKKTIEYFRKTEFKNIKDLDLKEISKIQKEKMSFRKRIVFKPQSYLIYGEKV</sequence>